<feature type="transmembrane region" description="Helical" evidence="9">
    <location>
        <begin position="79"/>
        <end position="102"/>
    </location>
</feature>
<keyword evidence="6 9" id="KW-1133">Transmembrane helix</keyword>
<proteinExistence type="inferred from homology"/>
<evidence type="ECO:0000313" key="10">
    <source>
        <dbReference type="EMBL" id="KMO25287.1"/>
    </source>
</evidence>
<comment type="similarity">
    <text evidence="8">Belongs to the TsuA/YedE (TC 9.B.102) family.</text>
</comment>
<evidence type="ECO:0000256" key="1">
    <source>
        <dbReference type="ARBA" id="ARBA00004429"/>
    </source>
</evidence>
<feature type="transmembrane region" description="Helical" evidence="9">
    <location>
        <begin position="235"/>
        <end position="257"/>
    </location>
</feature>
<gene>
    <name evidence="10" type="ORF">QR79_08110</name>
</gene>
<keyword evidence="5 9" id="KW-0812">Transmembrane</keyword>
<dbReference type="PANTHER" id="PTHR30574">
    <property type="entry name" value="INNER MEMBRANE PROTEIN YEDE"/>
    <property type="match status" value="1"/>
</dbReference>
<feature type="transmembrane region" description="Helical" evidence="9">
    <location>
        <begin position="308"/>
        <end position="326"/>
    </location>
</feature>
<keyword evidence="3" id="KW-1003">Cell membrane</keyword>
<evidence type="ECO:0000313" key="11">
    <source>
        <dbReference type="Proteomes" id="UP000036471"/>
    </source>
</evidence>
<evidence type="ECO:0000256" key="2">
    <source>
        <dbReference type="ARBA" id="ARBA00022448"/>
    </source>
</evidence>
<evidence type="ECO:0000256" key="9">
    <source>
        <dbReference type="SAM" id="Phobius"/>
    </source>
</evidence>
<evidence type="ECO:0000256" key="6">
    <source>
        <dbReference type="ARBA" id="ARBA00022989"/>
    </source>
</evidence>
<protein>
    <submittedName>
        <fullName evidence="10">Membrane protein</fullName>
    </submittedName>
</protein>
<name>A0ABR5HFG2_9HYPH</name>
<feature type="transmembrane region" description="Helical" evidence="9">
    <location>
        <begin position="347"/>
        <end position="368"/>
    </location>
</feature>
<dbReference type="InterPro" id="IPR007272">
    <property type="entry name" value="Sulf_transp_TsuA/YedE"/>
</dbReference>
<comment type="caution">
    <text evidence="10">The sequence shown here is derived from an EMBL/GenBank/DDBJ whole genome shotgun (WGS) entry which is preliminary data.</text>
</comment>
<evidence type="ECO:0000256" key="4">
    <source>
        <dbReference type="ARBA" id="ARBA00022519"/>
    </source>
</evidence>
<dbReference type="Proteomes" id="UP000036471">
    <property type="component" value="Unassembled WGS sequence"/>
</dbReference>
<comment type="subcellular location">
    <subcellularLocation>
        <location evidence="1">Cell inner membrane</location>
        <topology evidence="1">Multi-pass membrane protein</topology>
    </subcellularLocation>
</comment>
<reference evidence="10 11" key="1">
    <citation type="submission" date="2014-11" db="EMBL/GenBank/DDBJ databases">
        <title>Comparative genomics of Methylobacterium species.</title>
        <authorList>
            <person name="Chaudhry V."/>
            <person name="Patil P.B."/>
        </authorList>
    </citation>
    <scope>NUCLEOTIDE SEQUENCE [LARGE SCALE GENOMIC DNA]</scope>
    <source>
        <strain evidence="10 11">SE3.6</strain>
    </source>
</reference>
<keyword evidence="4" id="KW-0997">Cell inner membrane</keyword>
<feature type="transmembrane region" description="Helical" evidence="9">
    <location>
        <begin position="40"/>
        <end position="58"/>
    </location>
</feature>
<accession>A0ABR5HFG2</accession>
<keyword evidence="7 9" id="KW-0472">Membrane</keyword>
<dbReference type="EMBL" id="JTHG01000058">
    <property type="protein sequence ID" value="KMO25287.1"/>
    <property type="molecule type" value="Genomic_DNA"/>
</dbReference>
<feature type="transmembrane region" description="Helical" evidence="9">
    <location>
        <begin position="193"/>
        <end position="214"/>
    </location>
</feature>
<evidence type="ECO:0000256" key="8">
    <source>
        <dbReference type="ARBA" id="ARBA00035655"/>
    </source>
</evidence>
<evidence type="ECO:0000256" key="7">
    <source>
        <dbReference type="ARBA" id="ARBA00023136"/>
    </source>
</evidence>
<keyword evidence="2" id="KW-0813">Transport</keyword>
<feature type="transmembrane region" description="Helical" evidence="9">
    <location>
        <begin position="374"/>
        <end position="392"/>
    </location>
</feature>
<evidence type="ECO:0000256" key="3">
    <source>
        <dbReference type="ARBA" id="ARBA00022475"/>
    </source>
</evidence>
<feature type="transmembrane region" description="Helical" evidence="9">
    <location>
        <begin position="122"/>
        <end position="143"/>
    </location>
</feature>
<organism evidence="10 11">
    <name type="scientific">Methylobacterium indicum</name>
    <dbReference type="NCBI Taxonomy" id="1775910"/>
    <lineage>
        <taxon>Bacteria</taxon>
        <taxon>Pseudomonadati</taxon>
        <taxon>Pseudomonadota</taxon>
        <taxon>Alphaproteobacteria</taxon>
        <taxon>Hyphomicrobiales</taxon>
        <taxon>Methylobacteriaceae</taxon>
        <taxon>Methylobacterium</taxon>
    </lineage>
</organism>
<dbReference type="PANTHER" id="PTHR30574:SF1">
    <property type="entry name" value="SULPHUR TRANSPORT DOMAIN-CONTAINING PROTEIN"/>
    <property type="match status" value="1"/>
</dbReference>
<feature type="transmembrane region" description="Helical" evidence="9">
    <location>
        <begin position="155"/>
        <end position="173"/>
    </location>
</feature>
<keyword evidence="11" id="KW-1185">Reference proteome</keyword>
<evidence type="ECO:0000256" key="5">
    <source>
        <dbReference type="ARBA" id="ARBA00022692"/>
    </source>
</evidence>
<sequence length="399" mass="40139">MSAAVATAAPAGAGARAGLSLALAAVLATGAWHLSGEAGGSRLALSLVFGALFGFVLQRSRFCFLCVWRDFLDQGDPRGVLGILAALAAGMAGYAVVFGAWLPDPSGTRLPPGAHIGPVGPVLALAGLAFGAGMAVSGSCLSAHLYRLGEGSPTAPFALLGAALGFVLGFLTWNPLYLAGIAEAPVTWLPRHLGYGGSLVAGLAVLAGLALWLLRRWPPPPRSSAAVLDPLHAVFVARWPTWLGGLAVGAIGTLAYLRLGPLGVTTEIGGRSRQGAAALGLLPERLEGLDGFRGCATALRDGLLTPNGLFVGGLVVASFAAALAAGQFRPARPGRGHVLRGLSGGLLLGWGAMTGLGCSIGTLLSGIMAGALSGWVFGIAMLVGITVTLRLGRRLGLSA</sequence>
<dbReference type="Pfam" id="PF04143">
    <property type="entry name" value="Sulf_transp"/>
    <property type="match status" value="1"/>
</dbReference>